<proteinExistence type="predicted"/>
<name>A0AA36MCI8_CYLNA</name>
<feature type="signal peptide" evidence="2">
    <location>
        <begin position="1"/>
        <end position="19"/>
    </location>
</feature>
<keyword evidence="4" id="KW-1185">Reference proteome</keyword>
<organism evidence="3 4">
    <name type="scientific">Cylicocyclus nassatus</name>
    <name type="common">Nematode worm</name>
    <dbReference type="NCBI Taxonomy" id="53992"/>
    <lineage>
        <taxon>Eukaryota</taxon>
        <taxon>Metazoa</taxon>
        <taxon>Ecdysozoa</taxon>
        <taxon>Nematoda</taxon>
        <taxon>Chromadorea</taxon>
        <taxon>Rhabditida</taxon>
        <taxon>Rhabditina</taxon>
        <taxon>Rhabditomorpha</taxon>
        <taxon>Strongyloidea</taxon>
        <taxon>Strongylidae</taxon>
        <taxon>Cylicocyclus</taxon>
    </lineage>
</organism>
<gene>
    <name evidence="3" type="ORF">CYNAS_LOCUS17493</name>
</gene>
<evidence type="ECO:0000313" key="3">
    <source>
        <dbReference type="EMBL" id="CAJ0605510.1"/>
    </source>
</evidence>
<feature type="compositionally biased region" description="Polar residues" evidence="1">
    <location>
        <begin position="111"/>
        <end position="120"/>
    </location>
</feature>
<dbReference type="Proteomes" id="UP001176961">
    <property type="component" value="Unassembled WGS sequence"/>
</dbReference>
<feature type="region of interest" description="Disordered" evidence="1">
    <location>
        <begin position="110"/>
        <end position="143"/>
    </location>
</feature>
<sequence>MQHRSCFLLLSVIASSALGVGSLIVGHNTFIRGKLRALSQQWQAARRPIKTVTHTRIVTNAPCARRLWEKTTTPEQPLEDLMQTTSDRIHSPPKHRIDYIQQEQPPEVLMPTTSNRVNRPSTHRIDRVQQDQQSTKIPENLSNAQSSYSGLQFSKDIRTSNNVHVAKHAASSKNYEQEIRVVHFQKPIENRSSIRLRII</sequence>
<evidence type="ECO:0000256" key="1">
    <source>
        <dbReference type="SAM" id="MobiDB-lite"/>
    </source>
</evidence>
<evidence type="ECO:0000313" key="4">
    <source>
        <dbReference type="Proteomes" id="UP001176961"/>
    </source>
</evidence>
<reference evidence="3" key="1">
    <citation type="submission" date="2023-07" db="EMBL/GenBank/DDBJ databases">
        <authorList>
            <consortium name="CYATHOMIX"/>
        </authorList>
    </citation>
    <scope>NUCLEOTIDE SEQUENCE</scope>
    <source>
        <strain evidence="3">N/A</strain>
    </source>
</reference>
<comment type="caution">
    <text evidence="3">The sequence shown here is derived from an EMBL/GenBank/DDBJ whole genome shotgun (WGS) entry which is preliminary data.</text>
</comment>
<feature type="chain" id="PRO_5041204364" description="Secreted protein" evidence="2">
    <location>
        <begin position="20"/>
        <end position="199"/>
    </location>
</feature>
<feature type="compositionally biased region" description="Polar residues" evidence="1">
    <location>
        <begin position="130"/>
        <end position="143"/>
    </location>
</feature>
<evidence type="ECO:0008006" key="5">
    <source>
        <dbReference type="Google" id="ProtNLM"/>
    </source>
</evidence>
<dbReference type="AlphaFoldDB" id="A0AA36MCI8"/>
<accession>A0AA36MCI8</accession>
<evidence type="ECO:0000256" key="2">
    <source>
        <dbReference type="SAM" id="SignalP"/>
    </source>
</evidence>
<protein>
    <recommendedName>
        <fullName evidence="5">Secreted protein</fullName>
    </recommendedName>
</protein>
<dbReference type="EMBL" id="CATQJL010000316">
    <property type="protein sequence ID" value="CAJ0605510.1"/>
    <property type="molecule type" value="Genomic_DNA"/>
</dbReference>
<keyword evidence="2" id="KW-0732">Signal</keyword>